<feature type="region of interest" description="Disordered" evidence="8">
    <location>
        <begin position="445"/>
        <end position="482"/>
    </location>
</feature>
<evidence type="ECO:0000256" key="4">
    <source>
        <dbReference type="ARBA" id="ARBA00022701"/>
    </source>
</evidence>
<dbReference type="OMA" id="QRCAVPD"/>
<dbReference type="Pfam" id="PF08687">
    <property type="entry name" value="ASD2"/>
    <property type="match status" value="1"/>
</dbReference>
<feature type="region of interest" description="Disordered" evidence="8">
    <location>
        <begin position="1026"/>
        <end position="1058"/>
    </location>
</feature>
<dbReference type="GO" id="GO:0043296">
    <property type="term" value="C:apical junction complex"/>
    <property type="evidence" value="ECO:0007669"/>
    <property type="project" value="TreeGrafter"/>
</dbReference>
<keyword evidence="3" id="KW-0963">Cytoplasm</keyword>
<dbReference type="PROSITE" id="PS51307">
    <property type="entry name" value="ASD2"/>
    <property type="match status" value="1"/>
</dbReference>
<dbReference type="Proteomes" id="UP000472264">
    <property type="component" value="Chromosome 12"/>
</dbReference>
<dbReference type="GO" id="GO:0030864">
    <property type="term" value="C:cortical actin cytoskeleton"/>
    <property type="evidence" value="ECO:0007669"/>
    <property type="project" value="TreeGrafter"/>
</dbReference>
<feature type="compositionally biased region" description="Polar residues" evidence="8">
    <location>
        <begin position="121"/>
        <end position="139"/>
    </location>
</feature>
<dbReference type="InterPro" id="IPR014799">
    <property type="entry name" value="ASD2_dom"/>
</dbReference>
<feature type="compositionally biased region" description="Polar residues" evidence="8">
    <location>
        <begin position="1044"/>
        <end position="1056"/>
    </location>
</feature>
<comment type="subcellular location">
    <subcellularLocation>
        <location evidence="1">Cytoplasm</location>
        <location evidence="1">Cytoskeleton</location>
    </subcellularLocation>
</comment>
<evidence type="ECO:0000259" key="9">
    <source>
        <dbReference type="PROSITE" id="PS51306"/>
    </source>
</evidence>
<evidence type="ECO:0000259" key="10">
    <source>
        <dbReference type="PROSITE" id="PS51307"/>
    </source>
</evidence>
<gene>
    <name evidence="11" type="primary">shroom3</name>
</gene>
<feature type="region of interest" description="Disordered" evidence="8">
    <location>
        <begin position="258"/>
        <end position="281"/>
    </location>
</feature>
<feature type="compositionally biased region" description="Basic and acidic residues" evidence="8">
    <location>
        <begin position="1026"/>
        <end position="1042"/>
    </location>
</feature>
<dbReference type="GO" id="GO:0016324">
    <property type="term" value="C:apical plasma membrane"/>
    <property type="evidence" value="ECO:0007669"/>
    <property type="project" value="TreeGrafter"/>
</dbReference>
<evidence type="ECO:0000256" key="8">
    <source>
        <dbReference type="SAM" id="MobiDB-lite"/>
    </source>
</evidence>
<keyword evidence="12" id="KW-1185">Reference proteome</keyword>
<feature type="region of interest" description="Disordered" evidence="8">
    <location>
        <begin position="121"/>
        <end position="149"/>
    </location>
</feature>
<feature type="compositionally biased region" description="Basic and acidic residues" evidence="8">
    <location>
        <begin position="1466"/>
        <end position="1475"/>
    </location>
</feature>
<keyword evidence="6" id="KW-0206">Cytoskeleton</keyword>
<feature type="region of interest" description="Disordered" evidence="8">
    <location>
        <begin position="1450"/>
        <end position="1507"/>
    </location>
</feature>
<feature type="compositionally biased region" description="Polar residues" evidence="8">
    <location>
        <begin position="527"/>
        <end position="536"/>
    </location>
</feature>
<feature type="compositionally biased region" description="Polar residues" evidence="8">
    <location>
        <begin position="419"/>
        <end position="429"/>
    </location>
</feature>
<keyword evidence="4" id="KW-0493">Microtubule</keyword>
<organism evidence="11 12">
    <name type="scientific">Echeneis naucrates</name>
    <name type="common">Live sharksucker</name>
    <dbReference type="NCBI Taxonomy" id="173247"/>
    <lineage>
        <taxon>Eukaryota</taxon>
        <taxon>Metazoa</taxon>
        <taxon>Chordata</taxon>
        <taxon>Craniata</taxon>
        <taxon>Vertebrata</taxon>
        <taxon>Euteleostomi</taxon>
        <taxon>Actinopterygii</taxon>
        <taxon>Neopterygii</taxon>
        <taxon>Teleostei</taxon>
        <taxon>Neoteleostei</taxon>
        <taxon>Acanthomorphata</taxon>
        <taxon>Carangaria</taxon>
        <taxon>Carangiformes</taxon>
        <taxon>Echeneidae</taxon>
        <taxon>Echeneis</taxon>
    </lineage>
</organism>
<feature type="domain" description="ASD2" evidence="10">
    <location>
        <begin position="1527"/>
        <end position="1814"/>
    </location>
</feature>
<dbReference type="GO" id="GO:0051015">
    <property type="term" value="F:actin filament binding"/>
    <property type="evidence" value="ECO:0007669"/>
    <property type="project" value="InterPro"/>
</dbReference>
<feature type="compositionally biased region" description="Low complexity" evidence="8">
    <location>
        <begin position="573"/>
        <end position="587"/>
    </location>
</feature>
<evidence type="ECO:0000256" key="3">
    <source>
        <dbReference type="ARBA" id="ARBA00022490"/>
    </source>
</evidence>
<evidence type="ECO:0000256" key="2">
    <source>
        <dbReference type="ARBA" id="ARBA00006469"/>
    </source>
</evidence>
<evidence type="ECO:0000256" key="5">
    <source>
        <dbReference type="ARBA" id="ARBA00023203"/>
    </source>
</evidence>
<dbReference type="InParanoid" id="A0A665TAA2"/>
<proteinExistence type="inferred from homology"/>
<evidence type="ECO:0000313" key="12">
    <source>
        <dbReference type="Proteomes" id="UP000472264"/>
    </source>
</evidence>
<evidence type="ECO:0000256" key="7">
    <source>
        <dbReference type="PROSITE-ProRule" id="PRU00637"/>
    </source>
</evidence>
<keyword evidence="5 7" id="KW-0009">Actin-binding</keyword>
<dbReference type="PANTHER" id="PTHR15012">
    <property type="entry name" value="APICAL PROTEIN/SHROOM-RELATED"/>
    <property type="match status" value="1"/>
</dbReference>
<name>A0A665TAA2_ECHNA</name>
<feature type="compositionally biased region" description="Basic and acidic residues" evidence="8">
    <location>
        <begin position="461"/>
        <end position="470"/>
    </location>
</feature>
<protein>
    <submittedName>
        <fullName evidence="11">Protein Shroom3-like</fullName>
    </submittedName>
</protein>
<feature type="region of interest" description="Disordered" evidence="8">
    <location>
        <begin position="1184"/>
        <end position="1218"/>
    </location>
</feature>
<dbReference type="Gene3D" id="6.10.250.3120">
    <property type="match status" value="1"/>
</dbReference>
<feature type="compositionally biased region" description="Polar residues" evidence="8">
    <location>
        <begin position="849"/>
        <end position="858"/>
    </location>
</feature>
<feature type="domain" description="ASD1" evidence="9">
    <location>
        <begin position="839"/>
        <end position="968"/>
    </location>
</feature>
<evidence type="ECO:0000313" key="11">
    <source>
        <dbReference type="Ensembl" id="ENSENLP00000006779.1"/>
    </source>
</evidence>
<dbReference type="Pfam" id="PF08688">
    <property type="entry name" value="ASD1"/>
    <property type="match status" value="1"/>
</dbReference>
<evidence type="ECO:0000256" key="1">
    <source>
        <dbReference type="ARBA" id="ARBA00004245"/>
    </source>
</evidence>
<dbReference type="Ensembl" id="ENSENLT00000007078.1">
    <property type="protein sequence ID" value="ENSENLP00000006779.1"/>
    <property type="gene ID" value="ENSENLG00000003225.1"/>
</dbReference>
<comment type="similarity">
    <text evidence="2">Belongs to the shroom family.</text>
</comment>
<sequence>MELLEVFYRRKLRKKQKKMELGKSDGALCRSPSEASVNSLATGLISKVLRFTSRRSEPASRPHSWHSTKLDEGPMELEQDKMDTMGSTWHPTYNTSASTTDVPGGFDSSGRFLRNIPDQYSSRGSLESLDPTQSSQLHSGAQHHHPLGQHTLSGCLPAFSSCHQLSSARSSNSIDHLNSKRDSAYSSFSTSSSIPECLASTPSFSPVRSYSLETVHQREGESDVIQQDDFHYNRTVCDTEQGVSHKHERNSISNTLLHNCDSHGRGGANPRPGSRDVQGSLGGVCYHGSRSKSSCSNRHSVGPIWTPAANHSSYESLKVAPAPPRRSDSYATLRNHERPNSWSSLEHARSLRSLQKGSWIHSSGAVASFAAKGSYGTECQLHTVIEKSPESSPTTKPRQGGGFSQLLSPPVYDVPQPEPSYTQIPTSNPGAAASAVYPALAKDSVQQHHQGLQKIGGSNEGAREGHKDGKTGTAENRQQNKIYPSSFSHYCYSTSASSKLRTQAVQADRPQQEESHHENYKPHQKLSGGQSESQTGFHRPHHQDHHSHSFQGSNAYKRHGFHNHEHNHSFHISQFQSSPGPSPQSSQEWRDHYTSVQFRGQRSRSVDQTSNYSDPLVFSTASQRQHTQLPPHPQPQVPPPSTSKTYSHHHNDSATLQYQHWDHREEDKDVEHPLSRLEIALAEVQQGIISDSGISRSSYSNIHSLSVLEKVNRFECQEHAAKEFKGSSNNTHNKATQLQMTERGHSTPCGAEDLKKWLEKNTKGAKAHRTLSYRGGRNDHNYRTSPDPSLVLQKSRSTFQLGETRNEESIKDFPQGHDIQEMPGPMQDTFHNRSYRVSLKNIQSEVLRSTSFRQRNLKSSVSPPAPAPRPMTSVPTKYHPLEKKGPKTMPKPQGIVILAQSQPLTISPHNQKWRHVVNPEVQGLNPPALPSALPVGPPTLVRICGRKRLMADQKKRSYSEPENLNKVGVSDTETAALFRRGGDTSVADRRRMFELGVSHDGAEISQNIVSRPDLRQLQHDAIAEYVERKTGDDEGKRSEPRPHTTFSQPDSGNQTGSSFYSEIFSLSSASRDSDSEQSFCGERHFCSTLPPRANLCNLQSSLFYPGRVTTPRPPAKPPLSDSSGSPNKLQAKVLQDHTPEASFSRQSLRKYPDLMLQQQNPELQLNLELSKQLNGVLQRAASDLKSGKSASTEDLLEQEEHTTPQHHHSYSSSTMETPSQNFTPIDVRVCGAFMSEPGYCSQVENRPADIQVSLCGHVSPQSSQNCLNIIHSAGHLDPGCFYMPATRREQQITHSNSTLAASGLTCPLFSSKTQDGSGTERQPGERLSLANLGAIAFQGIMQECATMKITTFNEIKSMVPEGQTRHSLTHISILEDTAKEFAQPPDRKELNTVLSSSSVHDLPVCLRISESSHLSAIAQQQPLKTSESQSQKDLDEVFLQNPVSLSLRPPVKETQIIKDPPPFRGLKQDTLHQPEESPNSELLKSSFPPGESSIPTPPRSPSSSVFQHPVLPTITSITTFTTTESSLGLEYQLLPKREKTTEDMQVDALAQQLVLQDSSLAPLLDTWMGKSTVELMEEIFPNSKLFDKLQWQHKCCGCLNNRIQDGMHFSVLRTGTKKRTEINAEDNEKDLNTRKVELCEALRNSVNALRQEKELLCEEQKHHQALGESINTLLQEQLKTNEMDKYNMFIGDLEKIVSLLLSLCSRLSRIDKAMFALERGKLTKEDTAEERDSLNHKRFLLLCQTEDACELKENLDKRQQVVHAILSSYLTEPQLQNYRQFVSTKPSLMIRQRHLEDLIRQREEQITWLAESMPKKLADAHDCLRACQFLLPSPVPCSSSYLPLLPESLMPGPVHSVRPITVTSL</sequence>
<dbReference type="GO" id="GO:0005912">
    <property type="term" value="C:adherens junction"/>
    <property type="evidence" value="ECO:0007669"/>
    <property type="project" value="TreeGrafter"/>
</dbReference>
<evidence type="ECO:0000256" key="6">
    <source>
        <dbReference type="ARBA" id="ARBA00023212"/>
    </source>
</evidence>
<feature type="region of interest" description="Disordered" evidence="8">
    <location>
        <begin position="316"/>
        <end position="345"/>
    </location>
</feature>
<dbReference type="GO" id="GO:0005874">
    <property type="term" value="C:microtubule"/>
    <property type="evidence" value="ECO:0007669"/>
    <property type="project" value="UniProtKB-KW"/>
</dbReference>
<dbReference type="InterPro" id="IPR014800">
    <property type="entry name" value="ASD1_dom"/>
</dbReference>
<feature type="compositionally biased region" description="Polar residues" evidence="8">
    <location>
        <begin position="473"/>
        <end position="482"/>
    </location>
</feature>
<reference evidence="11" key="3">
    <citation type="submission" date="2025-09" db="UniProtKB">
        <authorList>
            <consortium name="Ensembl"/>
        </authorList>
    </citation>
    <scope>IDENTIFICATION</scope>
</reference>
<feature type="region of interest" description="Disordered" evidence="8">
    <location>
        <begin position="501"/>
        <end position="650"/>
    </location>
</feature>
<feature type="region of interest" description="Disordered" evidence="8">
    <location>
        <begin position="387"/>
        <end position="431"/>
    </location>
</feature>
<feature type="region of interest" description="Disordered" evidence="8">
    <location>
        <begin position="849"/>
        <end position="889"/>
    </location>
</feature>
<reference evidence="11" key="2">
    <citation type="submission" date="2025-08" db="UniProtKB">
        <authorList>
            <consortium name="Ensembl"/>
        </authorList>
    </citation>
    <scope>IDENTIFICATION</scope>
</reference>
<dbReference type="InterPro" id="IPR027685">
    <property type="entry name" value="Shroom_fam"/>
</dbReference>
<feature type="compositionally biased region" description="Pro residues" evidence="8">
    <location>
        <begin position="630"/>
        <end position="641"/>
    </location>
</feature>
<dbReference type="PANTHER" id="PTHR15012:SF33">
    <property type="entry name" value="PROTEIN SHROOM3"/>
    <property type="match status" value="1"/>
</dbReference>
<feature type="compositionally biased region" description="Basic and acidic residues" evidence="8">
    <location>
        <begin position="510"/>
        <end position="521"/>
    </location>
</feature>
<dbReference type="OrthoDB" id="10063560at2759"/>
<reference evidence="11" key="1">
    <citation type="submission" date="2021-04" db="EMBL/GenBank/DDBJ databases">
        <authorList>
            <consortium name="Wellcome Sanger Institute Data Sharing"/>
        </authorList>
    </citation>
    <scope>NUCLEOTIDE SEQUENCE [LARGE SCALE GENOMIC DNA]</scope>
</reference>
<accession>A0A665TAA2</accession>
<dbReference type="GO" id="GO:0007015">
    <property type="term" value="P:actin filament organization"/>
    <property type="evidence" value="ECO:0007669"/>
    <property type="project" value="TreeGrafter"/>
</dbReference>
<dbReference type="PROSITE" id="PS51306">
    <property type="entry name" value="ASD1"/>
    <property type="match status" value="1"/>
</dbReference>
<feature type="region of interest" description="Disordered" evidence="8">
    <location>
        <begin position="1107"/>
        <end position="1127"/>
    </location>
</feature>